<protein>
    <submittedName>
        <fullName evidence="1">Uncharacterized protein</fullName>
    </submittedName>
</protein>
<reference evidence="1" key="1">
    <citation type="journal article" date="2020" name="Stud. Mycol.">
        <title>101 Dothideomycetes genomes: a test case for predicting lifestyles and emergence of pathogens.</title>
        <authorList>
            <person name="Haridas S."/>
            <person name="Albert R."/>
            <person name="Binder M."/>
            <person name="Bloem J."/>
            <person name="Labutti K."/>
            <person name="Salamov A."/>
            <person name="Andreopoulos B."/>
            <person name="Baker S."/>
            <person name="Barry K."/>
            <person name="Bills G."/>
            <person name="Bluhm B."/>
            <person name="Cannon C."/>
            <person name="Castanera R."/>
            <person name="Culley D."/>
            <person name="Daum C."/>
            <person name="Ezra D."/>
            <person name="Gonzalez J."/>
            <person name="Henrissat B."/>
            <person name="Kuo A."/>
            <person name="Liang C."/>
            <person name="Lipzen A."/>
            <person name="Lutzoni F."/>
            <person name="Magnuson J."/>
            <person name="Mondo S."/>
            <person name="Nolan M."/>
            <person name="Ohm R."/>
            <person name="Pangilinan J."/>
            <person name="Park H.-J."/>
            <person name="Ramirez L."/>
            <person name="Alfaro M."/>
            <person name="Sun H."/>
            <person name="Tritt A."/>
            <person name="Yoshinaga Y."/>
            <person name="Zwiers L.-H."/>
            <person name="Turgeon B."/>
            <person name="Goodwin S."/>
            <person name="Spatafora J."/>
            <person name="Crous P."/>
            <person name="Grigoriev I."/>
        </authorList>
    </citation>
    <scope>NUCLEOTIDE SEQUENCE</scope>
    <source>
        <strain evidence="1">CBS 207.26</strain>
    </source>
</reference>
<sequence length="235" mass="27719">MMKSLTWSDDYEILLRDNQILQIHAFRDDLRSMSNDTDKFQLCIEMRDNLLSWGTEFEGVCAHMDYIMSKECVQYREEKKIQNIQKGEGCWSKKSRDGNTEAERWERFIGVAETGAESRQKCLPPLLKVGGYWGKEKVQYYGWGLLGEKFCKVLGTAAARVPSWEDASIKLNQLRWRRITTPDRRERKSARLITQKDLEHLKLWTDKNQYVAQEDEFKYQYQPLLNPLPEGYSLD</sequence>
<accession>A0A6A6EPS9</accession>
<proteinExistence type="predicted"/>
<keyword evidence="2" id="KW-1185">Reference proteome</keyword>
<dbReference type="Proteomes" id="UP000800200">
    <property type="component" value="Unassembled WGS sequence"/>
</dbReference>
<dbReference type="AlphaFoldDB" id="A0A6A6EPS9"/>
<evidence type="ECO:0000313" key="2">
    <source>
        <dbReference type="Proteomes" id="UP000800200"/>
    </source>
</evidence>
<organism evidence="1 2">
    <name type="scientific">Zopfia rhizophila CBS 207.26</name>
    <dbReference type="NCBI Taxonomy" id="1314779"/>
    <lineage>
        <taxon>Eukaryota</taxon>
        <taxon>Fungi</taxon>
        <taxon>Dikarya</taxon>
        <taxon>Ascomycota</taxon>
        <taxon>Pezizomycotina</taxon>
        <taxon>Dothideomycetes</taxon>
        <taxon>Dothideomycetes incertae sedis</taxon>
        <taxon>Zopfiaceae</taxon>
        <taxon>Zopfia</taxon>
    </lineage>
</organism>
<dbReference type="EMBL" id="ML994616">
    <property type="protein sequence ID" value="KAF2191916.1"/>
    <property type="molecule type" value="Genomic_DNA"/>
</dbReference>
<dbReference type="OrthoDB" id="3860121at2759"/>
<evidence type="ECO:0000313" key="1">
    <source>
        <dbReference type="EMBL" id="KAF2191916.1"/>
    </source>
</evidence>
<name>A0A6A6EPS9_9PEZI</name>
<gene>
    <name evidence="1" type="ORF">K469DRAFT_344906</name>
</gene>